<dbReference type="Proteomes" id="UP001568894">
    <property type="component" value="Unassembled WGS sequence"/>
</dbReference>
<keyword evidence="3" id="KW-1185">Reference proteome</keyword>
<proteinExistence type="predicted"/>
<evidence type="ECO:0000313" key="2">
    <source>
        <dbReference type="EMBL" id="MEZ7515597.1"/>
    </source>
</evidence>
<reference evidence="2 3" key="1">
    <citation type="submission" date="2023-05" db="EMBL/GenBank/DDBJ databases">
        <title>Adaptations of aquatic viruses from atmosphere-close ecosystems of the Central Arctic Ocean.</title>
        <authorList>
            <person name="Rahlff J."/>
            <person name="Holmfeldt K."/>
        </authorList>
    </citation>
    <scope>NUCLEOTIDE SEQUENCE [LARGE SCALE GENOMIC DNA]</scope>
    <source>
        <strain evidence="2 3">Arc14</strain>
    </source>
</reference>
<dbReference type="EMBL" id="JASMRN010000007">
    <property type="protein sequence ID" value="MEZ7515597.1"/>
    <property type="molecule type" value="Genomic_DNA"/>
</dbReference>
<evidence type="ECO:0000313" key="3">
    <source>
        <dbReference type="Proteomes" id="UP001568894"/>
    </source>
</evidence>
<evidence type="ECO:0000256" key="1">
    <source>
        <dbReference type="SAM" id="SignalP"/>
    </source>
</evidence>
<feature type="chain" id="PRO_5046593797" description="Auto-transporter adhesin head GIN domain-containing protein" evidence="1">
    <location>
        <begin position="20"/>
        <end position="173"/>
    </location>
</feature>
<sequence length="173" mass="18328">MKKLIIASFIVLGLSTVQAQNVTLNVKLNPIQTLVVNTAQKTVDLEYSSKDDYKNGVLSTNRDHLNIYSTGGFQVKVKSATASMTNGTKKIEANSIQLTATAGTDGITGATYSSNLKLSTAETLLVSSTSGGVDKKISVAYQGAGADAYLENYIAGQTPTVYTTELTYTIISQ</sequence>
<organism evidence="2 3">
    <name type="scientific">Flavobacterium frigidarium</name>
    <dbReference type="NCBI Taxonomy" id="99286"/>
    <lineage>
        <taxon>Bacteria</taxon>
        <taxon>Pseudomonadati</taxon>
        <taxon>Bacteroidota</taxon>
        <taxon>Flavobacteriia</taxon>
        <taxon>Flavobacteriales</taxon>
        <taxon>Flavobacteriaceae</taxon>
        <taxon>Flavobacterium</taxon>
    </lineage>
</organism>
<comment type="caution">
    <text evidence="2">The sequence shown here is derived from an EMBL/GenBank/DDBJ whole genome shotgun (WGS) entry which is preliminary data.</text>
</comment>
<keyword evidence="1" id="KW-0732">Signal</keyword>
<evidence type="ECO:0008006" key="4">
    <source>
        <dbReference type="Google" id="ProtNLM"/>
    </source>
</evidence>
<protein>
    <recommendedName>
        <fullName evidence="4">Auto-transporter adhesin head GIN domain-containing protein</fullName>
    </recommendedName>
</protein>
<feature type="signal peptide" evidence="1">
    <location>
        <begin position="1"/>
        <end position="19"/>
    </location>
</feature>
<accession>A0ABV4KF96</accession>
<dbReference type="RefSeq" id="WP_371570055.1">
    <property type="nucleotide sequence ID" value="NZ_JASMRN010000007.1"/>
</dbReference>
<name>A0ABV4KF96_9FLAO</name>
<gene>
    <name evidence="2" type="ORF">QO192_09930</name>
</gene>